<dbReference type="GO" id="GO:0016747">
    <property type="term" value="F:acyltransferase activity, transferring groups other than amino-acyl groups"/>
    <property type="evidence" value="ECO:0007669"/>
    <property type="project" value="InterPro"/>
</dbReference>
<evidence type="ECO:0000259" key="1">
    <source>
        <dbReference type="PROSITE" id="PS51186"/>
    </source>
</evidence>
<proteinExistence type="predicted"/>
<evidence type="ECO:0000313" key="3">
    <source>
        <dbReference type="Proteomes" id="UP000617531"/>
    </source>
</evidence>
<gene>
    <name evidence="2" type="ORF">GCM10011600_03160</name>
</gene>
<dbReference type="InterPro" id="IPR016181">
    <property type="entry name" value="Acyl_CoA_acyltransferase"/>
</dbReference>
<dbReference type="Pfam" id="PF00583">
    <property type="entry name" value="Acetyltransf_1"/>
    <property type="match status" value="1"/>
</dbReference>
<reference evidence="2" key="1">
    <citation type="journal article" date="2014" name="Int. J. Syst. Evol. Microbiol.">
        <title>Complete genome sequence of Corynebacterium casei LMG S-19264T (=DSM 44701T), isolated from a smear-ripened cheese.</title>
        <authorList>
            <consortium name="US DOE Joint Genome Institute (JGI-PGF)"/>
            <person name="Walter F."/>
            <person name="Albersmeier A."/>
            <person name="Kalinowski J."/>
            <person name="Ruckert C."/>
        </authorList>
    </citation>
    <scope>NUCLEOTIDE SEQUENCE</scope>
    <source>
        <strain evidence="2">CGMCC 1.16548</strain>
    </source>
</reference>
<dbReference type="RefSeq" id="WP_191281624.1">
    <property type="nucleotide sequence ID" value="NZ_BNAI01000001.1"/>
</dbReference>
<dbReference type="Gene3D" id="3.40.630.30">
    <property type="match status" value="1"/>
</dbReference>
<organism evidence="2 3">
    <name type="scientific">Pseudolysinimonas yzui</name>
    <dbReference type="NCBI Taxonomy" id="2708254"/>
    <lineage>
        <taxon>Bacteria</taxon>
        <taxon>Bacillati</taxon>
        <taxon>Actinomycetota</taxon>
        <taxon>Actinomycetes</taxon>
        <taxon>Micrococcales</taxon>
        <taxon>Microbacteriaceae</taxon>
        <taxon>Pseudolysinimonas</taxon>
    </lineage>
</organism>
<dbReference type="InterPro" id="IPR000182">
    <property type="entry name" value="GNAT_dom"/>
</dbReference>
<keyword evidence="3" id="KW-1185">Reference proteome</keyword>
<name>A0A8J3LYI2_9MICO</name>
<feature type="domain" description="N-acetyltransferase" evidence="1">
    <location>
        <begin position="21"/>
        <end position="227"/>
    </location>
</feature>
<evidence type="ECO:0000313" key="2">
    <source>
        <dbReference type="EMBL" id="GHF05951.1"/>
    </source>
</evidence>
<dbReference type="Proteomes" id="UP000617531">
    <property type="component" value="Unassembled WGS sequence"/>
</dbReference>
<comment type="caution">
    <text evidence="2">The sequence shown here is derived from an EMBL/GenBank/DDBJ whole genome shotgun (WGS) entry which is preliminary data.</text>
</comment>
<sequence length="357" mass="38891">MTFTIEELAIPARLDGSPAAHAFEEATEARNAAEVAGFGTPDAAYPAGELLPGWQPSAHEQRRMLGARLGGRIVARAGYQSPTEGDAANTGWVQLHVHPTATGRGIGRALADAAERIVAEEGREQVHTYVASPPGAGPRLEPPTGFGSVPADNREVRFLLARGYTLAQVNRVSRLPLPVDPAVLAERRAAAESRARGYRIHHWEAVAPERWLPDLAMLATRMSTDAPSGGLDEEENVWTVERWLEAEAEARESPRTTLYAAVEHVESGHLAGYTELSVPPALDRPADQGDTIVMREHRGHRLGMLLKIANIEHLVERFPGHPAIVTFNAEENRHMLDVNEAVGFLPVAYEGAWQKKL</sequence>
<dbReference type="SUPFAM" id="SSF55729">
    <property type="entry name" value="Acyl-CoA N-acyltransferases (Nat)"/>
    <property type="match status" value="2"/>
</dbReference>
<protein>
    <submittedName>
        <fullName evidence="2">GNAT family N-acetyltransferase</fullName>
    </submittedName>
</protein>
<dbReference type="CDD" id="cd04301">
    <property type="entry name" value="NAT_SF"/>
    <property type="match status" value="1"/>
</dbReference>
<dbReference type="PROSITE" id="PS51186">
    <property type="entry name" value="GNAT"/>
    <property type="match status" value="1"/>
</dbReference>
<dbReference type="EMBL" id="BNAI01000001">
    <property type="protein sequence ID" value="GHF05951.1"/>
    <property type="molecule type" value="Genomic_DNA"/>
</dbReference>
<reference evidence="2" key="2">
    <citation type="submission" date="2020-09" db="EMBL/GenBank/DDBJ databases">
        <authorList>
            <person name="Sun Q."/>
            <person name="Zhou Y."/>
        </authorList>
    </citation>
    <scope>NUCLEOTIDE SEQUENCE</scope>
    <source>
        <strain evidence="2">CGMCC 1.16548</strain>
    </source>
</reference>
<accession>A0A8J3LYI2</accession>
<dbReference type="AlphaFoldDB" id="A0A8J3LYI2"/>